<protein>
    <recommendedName>
        <fullName evidence="4">DUF4794 domain-containing protein</fullName>
    </recommendedName>
</protein>
<evidence type="ECO:0000313" key="3">
    <source>
        <dbReference type="Proteomes" id="UP000008792"/>
    </source>
</evidence>
<organism evidence="2 3">
    <name type="scientific">Drosophila virilis</name>
    <name type="common">Fruit fly</name>
    <dbReference type="NCBI Taxonomy" id="7244"/>
    <lineage>
        <taxon>Eukaryota</taxon>
        <taxon>Metazoa</taxon>
        <taxon>Ecdysozoa</taxon>
        <taxon>Arthropoda</taxon>
        <taxon>Hexapoda</taxon>
        <taxon>Insecta</taxon>
        <taxon>Pterygota</taxon>
        <taxon>Neoptera</taxon>
        <taxon>Endopterygota</taxon>
        <taxon>Diptera</taxon>
        <taxon>Brachycera</taxon>
        <taxon>Muscomorpha</taxon>
        <taxon>Ephydroidea</taxon>
        <taxon>Drosophilidae</taxon>
        <taxon>Drosophila</taxon>
    </lineage>
</organism>
<feature type="chain" id="PRO_5006386667" description="DUF4794 domain-containing protein" evidence="1">
    <location>
        <begin position="17"/>
        <end position="332"/>
    </location>
</feature>
<dbReference type="AlphaFoldDB" id="A0A0Q9WC95"/>
<evidence type="ECO:0000313" key="2">
    <source>
        <dbReference type="EMBL" id="KRF82066.1"/>
    </source>
</evidence>
<accession>A0A0Q9WC95</accession>
<evidence type="ECO:0008006" key="4">
    <source>
        <dbReference type="Google" id="ProtNLM"/>
    </source>
</evidence>
<sequence>MKFCVIALALFGLVAADVSHLQHPGYSYGASSSSSSFSEGQLALPGGDSSSYQPEHLIPQNLRTVNVETASAQIIPGGDSSSYQPEHLIPQHLKALNVETASAADAPESFNLGADTQTPEQFIPEADRIAHYSYIQSQGQAAAPVAQVATVSESVNIGADTQTPEQFIPEADRVAHYSYIHSQGKALLPTPAAAAQVVPGSDSSSYQPEHLIPQHLKAVHEESGTAAVATESFNLGADTQTPEQFIPEADRIAHATYGQEQAPVVIGANTITPAHLYQEPTSNGIEEFNAETHVPVVIGRDTITPAHLQAKYSAGASSNYGTQYGSNGGYVY</sequence>
<keyword evidence="3" id="KW-1185">Reference proteome</keyword>
<proteinExistence type="predicted"/>
<dbReference type="STRING" id="7244.A0A0Q9WC95"/>
<dbReference type="InParanoid" id="A0A0Q9WC95"/>
<feature type="signal peptide" evidence="1">
    <location>
        <begin position="1"/>
        <end position="16"/>
    </location>
</feature>
<name>A0A0Q9WC95_DROVI</name>
<keyword evidence="1" id="KW-0732">Signal</keyword>
<dbReference type="Proteomes" id="UP000008792">
    <property type="component" value="Unassembled WGS sequence"/>
</dbReference>
<dbReference type="EMBL" id="CH940651">
    <property type="protein sequence ID" value="KRF82066.1"/>
    <property type="molecule type" value="Genomic_DNA"/>
</dbReference>
<reference evidence="2 3" key="1">
    <citation type="journal article" date="2007" name="Nature">
        <title>Evolution of genes and genomes on the Drosophila phylogeny.</title>
        <authorList>
            <consortium name="Drosophila 12 Genomes Consortium"/>
            <person name="Clark A.G."/>
            <person name="Eisen M.B."/>
            <person name="Smith D.R."/>
            <person name="Bergman C.M."/>
            <person name="Oliver B."/>
            <person name="Markow T.A."/>
            <person name="Kaufman T.C."/>
            <person name="Kellis M."/>
            <person name="Gelbart W."/>
            <person name="Iyer V.N."/>
            <person name="Pollard D.A."/>
            <person name="Sackton T.B."/>
            <person name="Larracuente A.M."/>
            <person name="Singh N.D."/>
            <person name="Abad J.P."/>
            <person name="Abt D.N."/>
            <person name="Adryan B."/>
            <person name="Aguade M."/>
            <person name="Akashi H."/>
            <person name="Anderson W.W."/>
            <person name="Aquadro C.F."/>
            <person name="Ardell D.H."/>
            <person name="Arguello R."/>
            <person name="Artieri C.G."/>
            <person name="Barbash D.A."/>
            <person name="Barker D."/>
            <person name="Barsanti P."/>
            <person name="Batterham P."/>
            <person name="Batzoglou S."/>
            <person name="Begun D."/>
            <person name="Bhutkar A."/>
            <person name="Blanco E."/>
            <person name="Bosak S.A."/>
            <person name="Bradley R.K."/>
            <person name="Brand A.D."/>
            <person name="Brent M.R."/>
            <person name="Brooks A.N."/>
            <person name="Brown R.H."/>
            <person name="Butlin R.K."/>
            <person name="Caggese C."/>
            <person name="Calvi B.R."/>
            <person name="Bernardo de Carvalho A."/>
            <person name="Caspi A."/>
            <person name="Castrezana S."/>
            <person name="Celniker S.E."/>
            <person name="Chang J.L."/>
            <person name="Chapple C."/>
            <person name="Chatterji S."/>
            <person name="Chinwalla A."/>
            <person name="Civetta A."/>
            <person name="Clifton S.W."/>
            <person name="Comeron J.M."/>
            <person name="Costello J.C."/>
            <person name="Coyne J.A."/>
            <person name="Daub J."/>
            <person name="David R.G."/>
            <person name="Delcher A.L."/>
            <person name="Delehaunty K."/>
            <person name="Do C.B."/>
            <person name="Ebling H."/>
            <person name="Edwards K."/>
            <person name="Eickbush T."/>
            <person name="Evans J.D."/>
            <person name="Filipski A."/>
            <person name="Findeiss S."/>
            <person name="Freyhult E."/>
            <person name="Fulton L."/>
            <person name="Fulton R."/>
            <person name="Garcia A.C."/>
            <person name="Gardiner A."/>
            <person name="Garfield D.A."/>
            <person name="Garvin B.E."/>
            <person name="Gibson G."/>
            <person name="Gilbert D."/>
            <person name="Gnerre S."/>
            <person name="Godfrey J."/>
            <person name="Good R."/>
            <person name="Gotea V."/>
            <person name="Gravely B."/>
            <person name="Greenberg A.J."/>
            <person name="Griffiths-Jones S."/>
            <person name="Gross S."/>
            <person name="Guigo R."/>
            <person name="Gustafson E.A."/>
            <person name="Haerty W."/>
            <person name="Hahn M.W."/>
            <person name="Halligan D.L."/>
            <person name="Halpern A.L."/>
            <person name="Halter G.M."/>
            <person name="Han M.V."/>
            <person name="Heger A."/>
            <person name="Hillier L."/>
            <person name="Hinrichs A.S."/>
            <person name="Holmes I."/>
            <person name="Hoskins R.A."/>
            <person name="Hubisz M.J."/>
            <person name="Hultmark D."/>
            <person name="Huntley M.A."/>
            <person name="Jaffe D.B."/>
            <person name="Jagadeeshan S."/>
            <person name="Jeck W.R."/>
            <person name="Johnson J."/>
            <person name="Jones C.D."/>
            <person name="Jordan W.C."/>
            <person name="Karpen G.H."/>
            <person name="Kataoka E."/>
            <person name="Keightley P.D."/>
            <person name="Kheradpour P."/>
            <person name="Kirkness E.F."/>
            <person name="Koerich L.B."/>
            <person name="Kristiansen K."/>
            <person name="Kudrna D."/>
            <person name="Kulathinal R.J."/>
            <person name="Kumar S."/>
            <person name="Kwok R."/>
            <person name="Lander E."/>
            <person name="Langley C.H."/>
            <person name="Lapoint R."/>
            <person name="Lazzaro B.P."/>
            <person name="Lee S.J."/>
            <person name="Levesque L."/>
            <person name="Li R."/>
            <person name="Lin C.F."/>
            <person name="Lin M.F."/>
            <person name="Lindblad-Toh K."/>
            <person name="Llopart A."/>
            <person name="Long M."/>
            <person name="Low L."/>
            <person name="Lozovsky E."/>
            <person name="Lu J."/>
            <person name="Luo M."/>
            <person name="Machado C.A."/>
            <person name="Makalowski W."/>
            <person name="Marzo M."/>
            <person name="Matsuda M."/>
            <person name="Matzkin L."/>
            <person name="McAllister B."/>
            <person name="McBride C.S."/>
            <person name="McKernan B."/>
            <person name="McKernan K."/>
            <person name="Mendez-Lago M."/>
            <person name="Minx P."/>
            <person name="Mollenhauer M.U."/>
            <person name="Montooth K."/>
            <person name="Mount S.M."/>
            <person name="Mu X."/>
            <person name="Myers E."/>
            <person name="Negre B."/>
            <person name="Newfeld S."/>
            <person name="Nielsen R."/>
            <person name="Noor M.A."/>
            <person name="O'Grady P."/>
            <person name="Pachter L."/>
            <person name="Papaceit M."/>
            <person name="Parisi M.J."/>
            <person name="Parisi M."/>
            <person name="Parts L."/>
            <person name="Pedersen J.S."/>
            <person name="Pesole G."/>
            <person name="Phillippy A.M."/>
            <person name="Ponting C.P."/>
            <person name="Pop M."/>
            <person name="Porcelli D."/>
            <person name="Powell J.R."/>
            <person name="Prohaska S."/>
            <person name="Pruitt K."/>
            <person name="Puig M."/>
            <person name="Quesneville H."/>
            <person name="Ram K.R."/>
            <person name="Rand D."/>
            <person name="Rasmussen M.D."/>
            <person name="Reed L.K."/>
            <person name="Reenan R."/>
            <person name="Reily A."/>
            <person name="Remington K.A."/>
            <person name="Rieger T.T."/>
            <person name="Ritchie M.G."/>
            <person name="Robin C."/>
            <person name="Rogers Y.H."/>
            <person name="Rohde C."/>
            <person name="Rozas J."/>
            <person name="Rubenfield M.J."/>
            <person name="Ruiz A."/>
            <person name="Russo S."/>
            <person name="Salzberg S.L."/>
            <person name="Sanchez-Gracia A."/>
            <person name="Saranga D.J."/>
            <person name="Sato H."/>
            <person name="Schaeffer S.W."/>
            <person name="Schatz M.C."/>
            <person name="Schlenke T."/>
            <person name="Schwartz R."/>
            <person name="Segarra C."/>
            <person name="Singh R.S."/>
            <person name="Sirot L."/>
            <person name="Sirota M."/>
            <person name="Sisneros N.B."/>
            <person name="Smith C.D."/>
            <person name="Smith T.F."/>
            <person name="Spieth J."/>
            <person name="Stage D.E."/>
            <person name="Stark A."/>
            <person name="Stephan W."/>
            <person name="Strausberg R.L."/>
            <person name="Strempel S."/>
            <person name="Sturgill D."/>
            <person name="Sutton G."/>
            <person name="Sutton G.G."/>
            <person name="Tao W."/>
            <person name="Teichmann S."/>
            <person name="Tobari Y.N."/>
            <person name="Tomimura Y."/>
            <person name="Tsolas J.M."/>
            <person name="Valente V.L."/>
            <person name="Venter E."/>
            <person name="Venter J.C."/>
            <person name="Vicario S."/>
            <person name="Vieira F.G."/>
            <person name="Vilella A.J."/>
            <person name="Villasante A."/>
            <person name="Walenz B."/>
            <person name="Wang J."/>
            <person name="Wasserman M."/>
            <person name="Watts T."/>
            <person name="Wilson D."/>
            <person name="Wilson R.K."/>
            <person name="Wing R.A."/>
            <person name="Wolfner M.F."/>
            <person name="Wong A."/>
            <person name="Wong G.K."/>
            <person name="Wu C.I."/>
            <person name="Wu G."/>
            <person name="Yamamoto D."/>
            <person name="Yang H.P."/>
            <person name="Yang S.P."/>
            <person name="Yorke J.A."/>
            <person name="Yoshida K."/>
            <person name="Zdobnov E."/>
            <person name="Zhang P."/>
            <person name="Zhang Y."/>
            <person name="Zimin A.V."/>
            <person name="Baldwin J."/>
            <person name="Abdouelleil A."/>
            <person name="Abdulkadir J."/>
            <person name="Abebe A."/>
            <person name="Abera B."/>
            <person name="Abreu J."/>
            <person name="Acer S.C."/>
            <person name="Aftuck L."/>
            <person name="Alexander A."/>
            <person name="An P."/>
            <person name="Anderson E."/>
            <person name="Anderson S."/>
            <person name="Arachi H."/>
            <person name="Azer M."/>
            <person name="Bachantsang P."/>
            <person name="Barry A."/>
            <person name="Bayul T."/>
            <person name="Berlin A."/>
            <person name="Bessette D."/>
            <person name="Bloom T."/>
            <person name="Blye J."/>
            <person name="Boguslavskiy L."/>
            <person name="Bonnet C."/>
            <person name="Boukhgalter B."/>
            <person name="Bourzgui I."/>
            <person name="Brown A."/>
            <person name="Cahill P."/>
            <person name="Channer S."/>
            <person name="Cheshatsang Y."/>
            <person name="Chuda L."/>
            <person name="Citroen M."/>
            <person name="Collymore A."/>
            <person name="Cooke P."/>
            <person name="Costello M."/>
            <person name="D'Aco K."/>
            <person name="Daza R."/>
            <person name="De Haan G."/>
            <person name="DeGray S."/>
            <person name="DeMaso C."/>
            <person name="Dhargay N."/>
            <person name="Dooley K."/>
            <person name="Dooley E."/>
            <person name="Doricent M."/>
            <person name="Dorje P."/>
            <person name="Dorjee K."/>
            <person name="Dupes A."/>
            <person name="Elong R."/>
            <person name="Falk J."/>
            <person name="Farina A."/>
            <person name="Faro S."/>
            <person name="Ferguson D."/>
            <person name="Fisher S."/>
            <person name="Foley C.D."/>
            <person name="Franke A."/>
            <person name="Friedrich D."/>
            <person name="Gadbois L."/>
            <person name="Gearin G."/>
            <person name="Gearin C.R."/>
            <person name="Giannoukos G."/>
            <person name="Goode T."/>
            <person name="Graham J."/>
            <person name="Grandbois E."/>
            <person name="Grewal S."/>
            <person name="Gyaltsen K."/>
            <person name="Hafez N."/>
            <person name="Hagos B."/>
            <person name="Hall J."/>
            <person name="Henson C."/>
            <person name="Hollinger A."/>
            <person name="Honan T."/>
            <person name="Huard M.D."/>
            <person name="Hughes L."/>
            <person name="Hurhula B."/>
            <person name="Husby M.E."/>
            <person name="Kamat A."/>
            <person name="Kanga B."/>
            <person name="Kashin S."/>
            <person name="Khazanovich D."/>
            <person name="Kisner P."/>
            <person name="Lance K."/>
            <person name="Lara M."/>
            <person name="Lee W."/>
            <person name="Lennon N."/>
            <person name="Letendre F."/>
            <person name="LeVine R."/>
            <person name="Lipovsky A."/>
            <person name="Liu X."/>
            <person name="Liu J."/>
            <person name="Liu S."/>
            <person name="Lokyitsang T."/>
            <person name="Lokyitsang Y."/>
            <person name="Lubonja R."/>
            <person name="Lui A."/>
            <person name="MacDonald P."/>
            <person name="Magnisalis V."/>
            <person name="Maru K."/>
            <person name="Matthews C."/>
            <person name="McCusker W."/>
            <person name="McDonough S."/>
            <person name="Mehta T."/>
            <person name="Meldrim J."/>
            <person name="Meneus L."/>
            <person name="Mihai O."/>
            <person name="Mihalev A."/>
            <person name="Mihova T."/>
            <person name="Mittelman R."/>
            <person name="Mlenga V."/>
            <person name="Montmayeur A."/>
            <person name="Mulrain L."/>
            <person name="Navidi A."/>
            <person name="Naylor J."/>
            <person name="Negash T."/>
            <person name="Nguyen T."/>
            <person name="Nguyen N."/>
            <person name="Nicol R."/>
            <person name="Norbu C."/>
            <person name="Norbu N."/>
            <person name="Novod N."/>
            <person name="O'Neill B."/>
            <person name="Osman S."/>
            <person name="Markiewicz E."/>
            <person name="Oyono O.L."/>
            <person name="Patti C."/>
            <person name="Phunkhang P."/>
            <person name="Pierre F."/>
            <person name="Priest M."/>
            <person name="Raghuraman S."/>
            <person name="Rege F."/>
            <person name="Reyes R."/>
            <person name="Rise C."/>
            <person name="Rogov P."/>
            <person name="Ross K."/>
            <person name="Ryan E."/>
            <person name="Settipalli S."/>
            <person name="Shea T."/>
            <person name="Sherpa N."/>
            <person name="Shi L."/>
            <person name="Shih D."/>
            <person name="Sparrow T."/>
            <person name="Spaulding J."/>
            <person name="Stalker J."/>
            <person name="Stange-Thomann N."/>
            <person name="Stavropoulos S."/>
            <person name="Stone C."/>
            <person name="Strader C."/>
            <person name="Tesfaye S."/>
            <person name="Thomson T."/>
            <person name="Thoulutsang Y."/>
            <person name="Thoulutsang D."/>
            <person name="Topham K."/>
            <person name="Topping I."/>
            <person name="Tsamla T."/>
            <person name="Vassiliev H."/>
            <person name="Vo A."/>
            <person name="Wangchuk T."/>
            <person name="Wangdi T."/>
            <person name="Weiand M."/>
            <person name="Wilkinson J."/>
            <person name="Wilson A."/>
            <person name="Yadav S."/>
            <person name="Young G."/>
            <person name="Yu Q."/>
            <person name="Zembek L."/>
            <person name="Zhong D."/>
            <person name="Zimmer A."/>
            <person name="Zwirko Z."/>
            <person name="Jaffe D.B."/>
            <person name="Alvarez P."/>
            <person name="Brockman W."/>
            <person name="Butler J."/>
            <person name="Chin C."/>
            <person name="Gnerre S."/>
            <person name="Grabherr M."/>
            <person name="Kleber M."/>
            <person name="Mauceli E."/>
            <person name="MacCallum I."/>
        </authorList>
    </citation>
    <scope>NUCLEOTIDE SEQUENCE [LARGE SCALE GENOMIC DNA]</scope>
    <source>
        <strain evidence="3">Tucson 15010-1051.87</strain>
    </source>
</reference>
<dbReference type="OrthoDB" id="7867622at2759"/>
<gene>
    <name evidence="2" type="primary">Dvir\GJ25653</name>
    <name evidence="2" type="ORF">Dvir_GJ25653</name>
</gene>
<evidence type="ECO:0000256" key="1">
    <source>
        <dbReference type="SAM" id="SignalP"/>
    </source>
</evidence>